<evidence type="ECO:0000256" key="5">
    <source>
        <dbReference type="ARBA" id="ARBA00022692"/>
    </source>
</evidence>
<evidence type="ECO:0000256" key="3">
    <source>
        <dbReference type="ARBA" id="ARBA00022448"/>
    </source>
</evidence>
<evidence type="ECO:0000313" key="11">
    <source>
        <dbReference type="Proteomes" id="UP000049077"/>
    </source>
</evidence>
<feature type="transmembrane region" description="Helical" evidence="9">
    <location>
        <begin position="401"/>
        <end position="423"/>
    </location>
</feature>
<dbReference type="InterPro" id="IPR006042">
    <property type="entry name" value="Xan_ur_permease"/>
</dbReference>
<gene>
    <name evidence="10" type="ORF">VCR4J5_1260037</name>
</gene>
<feature type="transmembrane region" description="Helical" evidence="9">
    <location>
        <begin position="101"/>
        <end position="121"/>
    </location>
</feature>
<evidence type="ECO:0008006" key="12">
    <source>
        <dbReference type="Google" id="ProtNLM"/>
    </source>
</evidence>
<keyword evidence="3" id="KW-0813">Transport</keyword>
<dbReference type="Proteomes" id="UP000049077">
    <property type="component" value="Unassembled WGS sequence"/>
</dbReference>
<comment type="caution">
    <text evidence="10">The sequence shown here is derived from an EMBL/GenBank/DDBJ whole genome shotgun (WGS) entry which is preliminary data.</text>
</comment>
<dbReference type="RefSeq" id="WP_048658940.1">
    <property type="nucleotide sequence ID" value="NZ_CAWMAN010000030.1"/>
</dbReference>
<feature type="transmembrane region" description="Helical" evidence="9">
    <location>
        <begin position="193"/>
        <end position="212"/>
    </location>
</feature>
<feature type="transmembrane region" description="Helical" evidence="9">
    <location>
        <begin position="344"/>
        <end position="361"/>
    </location>
</feature>
<evidence type="ECO:0000256" key="7">
    <source>
        <dbReference type="ARBA" id="ARBA00023136"/>
    </source>
</evidence>
<organism evidence="10 11">
    <name type="scientific">Vibrio crassostreae</name>
    <dbReference type="NCBI Taxonomy" id="246167"/>
    <lineage>
        <taxon>Bacteria</taxon>
        <taxon>Pseudomonadati</taxon>
        <taxon>Pseudomonadota</taxon>
        <taxon>Gammaproteobacteria</taxon>
        <taxon>Vibrionales</taxon>
        <taxon>Vibrionaceae</taxon>
        <taxon>Vibrio</taxon>
    </lineage>
</organism>
<dbReference type="Pfam" id="PF00860">
    <property type="entry name" value="Xan_ur_permease"/>
    <property type="match status" value="1"/>
</dbReference>
<evidence type="ECO:0000256" key="6">
    <source>
        <dbReference type="ARBA" id="ARBA00022989"/>
    </source>
</evidence>
<feature type="transmembrane region" description="Helical" evidence="9">
    <location>
        <begin position="373"/>
        <end position="389"/>
    </location>
</feature>
<evidence type="ECO:0000256" key="9">
    <source>
        <dbReference type="SAM" id="Phobius"/>
    </source>
</evidence>
<evidence type="ECO:0000256" key="1">
    <source>
        <dbReference type="ARBA" id="ARBA00004651"/>
    </source>
</evidence>
<evidence type="ECO:0000256" key="2">
    <source>
        <dbReference type="ARBA" id="ARBA00008821"/>
    </source>
</evidence>
<reference evidence="10 11" key="1">
    <citation type="submission" date="2014-06" db="EMBL/GenBank/DDBJ databases">
        <authorList>
            <person name="Le Roux F."/>
        </authorList>
    </citation>
    <scope>NUCLEOTIDE SEQUENCE [LARGE SCALE GENOMIC DNA]</scope>
    <source>
        <strain evidence="10 11">J5-4</strain>
    </source>
</reference>
<keyword evidence="5 9" id="KW-0812">Transmembrane</keyword>
<feature type="transmembrane region" description="Helical" evidence="9">
    <location>
        <begin position="232"/>
        <end position="252"/>
    </location>
</feature>
<dbReference type="PANTHER" id="PTHR42810">
    <property type="entry name" value="PURINE PERMEASE C1399.01C-RELATED"/>
    <property type="match status" value="1"/>
</dbReference>
<feature type="transmembrane region" description="Helical" evidence="9">
    <location>
        <begin position="169"/>
        <end position="186"/>
    </location>
</feature>
<sequence>MKLLYTLNERPPHGLTLLLALQHMLASIGGIVAVPLIVGASIGLPNTEIVSLINAALLASGIVTVAQCLGFGPVGIRLPVVMGSSFAFLGVAISIGNEGGVAAIMGSALIGSFVVIGASFYMDKVRKLFPTVVSGVVVTLIGLTILPVAMNWVGDSPANTEQFATLPKLFLALVSLGIVVGVSVYCKGAVAASAIVIGLAGGYIVALSLGMVDLEQISSAAWVGGPEPFKYGFTFSASAIISMSLVYIVVIAEATGDFMALGNNCQTQVSGKDLKRGLLGDGLGSTLSSILTAMPLASFSQNVGIVGITGVASRYVVAATGGLLILGGLFPKLAAIAVTIPKPVLGGVGFVMFGMIAYAGIRMLIKAADTKRNALVICVGLASGLAVTFEPRLLQHLPHDLANFLHSGITTGTIMTVLLNLVLPKSSRAEEQEALAESQAQVELEMKEQAEEERHSDEQLEIQQASTEADVQTASENPEPKTN</sequence>
<feature type="compositionally biased region" description="Polar residues" evidence="8">
    <location>
        <begin position="461"/>
        <end position="477"/>
    </location>
</feature>
<protein>
    <recommendedName>
        <fullName evidence="12">Xanthine permease</fullName>
    </recommendedName>
</protein>
<keyword evidence="6 9" id="KW-1133">Transmembrane helix</keyword>
<dbReference type="NCBIfam" id="TIGR03173">
    <property type="entry name" value="pbuX"/>
    <property type="match status" value="1"/>
</dbReference>
<evidence type="ECO:0000313" key="10">
    <source>
        <dbReference type="EMBL" id="CDS97224.1"/>
    </source>
</evidence>
<evidence type="ECO:0000256" key="8">
    <source>
        <dbReference type="SAM" id="MobiDB-lite"/>
    </source>
</evidence>
<keyword evidence="7 9" id="KW-0472">Membrane</keyword>
<feature type="transmembrane region" description="Helical" evidence="9">
    <location>
        <begin position="76"/>
        <end position="95"/>
    </location>
</feature>
<dbReference type="InterPro" id="IPR017588">
    <property type="entry name" value="UacT-like"/>
</dbReference>
<dbReference type="PANTHER" id="PTHR42810:SF4">
    <property type="entry name" value="URIC ACID TRANSPORTER UACT"/>
    <property type="match status" value="1"/>
</dbReference>
<dbReference type="NCBIfam" id="NF037981">
    <property type="entry name" value="NCS2_1"/>
    <property type="match status" value="1"/>
</dbReference>
<feature type="transmembrane region" description="Helical" evidence="9">
    <location>
        <begin position="49"/>
        <end position="69"/>
    </location>
</feature>
<comment type="subcellular location">
    <subcellularLocation>
        <location evidence="1">Cell membrane</location>
        <topology evidence="1">Multi-pass membrane protein</topology>
    </subcellularLocation>
</comment>
<dbReference type="PROSITE" id="PS01116">
    <property type="entry name" value="XANTH_URACIL_PERMASE"/>
    <property type="match status" value="1"/>
</dbReference>
<keyword evidence="11" id="KW-1185">Reference proteome</keyword>
<feature type="transmembrane region" description="Helical" evidence="9">
    <location>
        <begin position="315"/>
        <end position="338"/>
    </location>
</feature>
<feature type="region of interest" description="Disordered" evidence="8">
    <location>
        <begin position="432"/>
        <end position="483"/>
    </location>
</feature>
<comment type="similarity">
    <text evidence="2">Belongs to the nucleobase:cation symporter-2 (NCS2) (TC 2.A.40) family.</text>
</comment>
<feature type="compositionally biased region" description="Basic and acidic residues" evidence="8">
    <location>
        <begin position="444"/>
        <end position="458"/>
    </location>
</feature>
<dbReference type="EMBL" id="CCJX01000031">
    <property type="protein sequence ID" value="CDS97224.1"/>
    <property type="molecule type" value="Genomic_DNA"/>
</dbReference>
<keyword evidence="4" id="KW-1003">Cell membrane</keyword>
<accession>A0ABP1WMF9</accession>
<feature type="transmembrane region" description="Helical" evidence="9">
    <location>
        <begin position="128"/>
        <end position="149"/>
    </location>
</feature>
<proteinExistence type="inferred from homology"/>
<name>A0ABP1WMF9_9VIBR</name>
<dbReference type="NCBIfam" id="TIGR00801">
    <property type="entry name" value="ncs2"/>
    <property type="match status" value="1"/>
</dbReference>
<evidence type="ECO:0000256" key="4">
    <source>
        <dbReference type="ARBA" id="ARBA00022475"/>
    </source>
</evidence>
<dbReference type="InterPro" id="IPR006043">
    <property type="entry name" value="NCS2"/>
</dbReference>